<evidence type="ECO:0000313" key="2">
    <source>
        <dbReference type="Proteomes" id="UP001595814"/>
    </source>
</evidence>
<comment type="caution">
    <text evidence="1">The sequence shown here is derived from an EMBL/GenBank/DDBJ whole genome shotgun (WGS) entry which is preliminary data.</text>
</comment>
<evidence type="ECO:0000313" key="1">
    <source>
        <dbReference type="EMBL" id="MFC4095116.1"/>
    </source>
</evidence>
<name>A0ABV8JLS6_9FLAO</name>
<gene>
    <name evidence="1" type="ORF">ACFOUT_04475</name>
</gene>
<keyword evidence="2" id="KW-1185">Reference proteome</keyword>
<sequence length="137" mass="16552">MIKIRGYYLGKGKTHDDWHAGICFKSQNYIILKFFEDGKVLKNNEWILLDRLEENLNKFLEDSLREMNLNKNRDKLTKSGWWVGGFREWEKLLELRFEFNDNAYLNNYTIVSSDLILDENLNEFHYKRTKIDLSYNS</sequence>
<dbReference type="Proteomes" id="UP001595814">
    <property type="component" value="Unassembled WGS sequence"/>
</dbReference>
<protein>
    <submittedName>
        <fullName evidence="1">Uncharacterized protein</fullName>
    </submittedName>
</protein>
<reference evidence="2" key="1">
    <citation type="journal article" date="2019" name="Int. J. Syst. Evol. Microbiol.">
        <title>The Global Catalogue of Microorganisms (GCM) 10K type strain sequencing project: providing services to taxonomists for standard genome sequencing and annotation.</title>
        <authorList>
            <consortium name="The Broad Institute Genomics Platform"/>
            <consortium name="The Broad Institute Genome Sequencing Center for Infectious Disease"/>
            <person name="Wu L."/>
            <person name="Ma J."/>
        </authorList>
    </citation>
    <scope>NUCLEOTIDE SEQUENCE [LARGE SCALE GENOMIC DNA]</scope>
    <source>
        <strain evidence="2">CECT 7477</strain>
    </source>
</reference>
<proteinExistence type="predicted"/>
<dbReference type="RefSeq" id="WP_192461164.1">
    <property type="nucleotide sequence ID" value="NZ_JACYFJ010000001.1"/>
</dbReference>
<dbReference type="EMBL" id="JBHSAW010000004">
    <property type="protein sequence ID" value="MFC4095116.1"/>
    <property type="molecule type" value="Genomic_DNA"/>
</dbReference>
<accession>A0ABV8JLS6</accession>
<organism evidence="1 2">
    <name type="scientific">Euzebyella saccharophila</name>
    <dbReference type="NCBI Taxonomy" id="679664"/>
    <lineage>
        <taxon>Bacteria</taxon>
        <taxon>Pseudomonadati</taxon>
        <taxon>Bacteroidota</taxon>
        <taxon>Flavobacteriia</taxon>
        <taxon>Flavobacteriales</taxon>
        <taxon>Flavobacteriaceae</taxon>
        <taxon>Euzebyella</taxon>
    </lineage>
</organism>